<keyword evidence="9" id="KW-1185">Reference proteome</keyword>
<protein>
    <submittedName>
        <fullName evidence="8">SPOSA6832_00040-mRNA-1:cds</fullName>
    </submittedName>
</protein>
<keyword evidence="2" id="KW-0677">Repeat</keyword>
<dbReference type="PANTHER" id="PTHR24205">
    <property type="entry name" value="FOUR AND A HALF LIM DOMAINS PROTEIN"/>
    <property type="match status" value="1"/>
</dbReference>
<keyword evidence="4 5" id="KW-0440">LIM domain</keyword>
<evidence type="ECO:0000313" key="8">
    <source>
        <dbReference type="EMBL" id="CEQ38590.1"/>
    </source>
</evidence>
<evidence type="ECO:0000256" key="2">
    <source>
        <dbReference type="ARBA" id="ARBA00022737"/>
    </source>
</evidence>
<feature type="region of interest" description="Disordered" evidence="6">
    <location>
        <begin position="656"/>
        <end position="698"/>
    </location>
</feature>
<evidence type="ECO:0000256" key="1">
    <source>
        <dbReference type="ARBA" id="ARBA00022723"/>
    </source>
</evidence>
<dbReference type="PROSITE" id="PS00478">
    <property type="entry name" value="LIM_DOMAIN_1"/>
    <property type="match status" value="1"/>
</dbReference>
<dbReference type="PANTHER" id="PTHR24205:SF16">
    <property type="entry name" value="GH01042P-RELATED"/>
    <property type="match status" value="1"/>
</dbReference>
<dbReference type="AlphaFoldDB" id="A0A0D6EG82"/>
<dbReference type="EMBL" id="CENE01000001">
    <property type="protein sequence ID" value="CEQ38590.1"/>
    <property type="molecule type" value="Genomic_DNA"/>
</dbReference>
<evidence type="ECO:0000256" key="3">
    <source>
        <dbReference type="ARBA" id="ARBA00022833"/>
    </source>
</evidence>
<dbReference type="PROSITE" id="PS50023">
    <property type="entry name" value="LIM_DOMAIN_2"/>
    <property type="match status" value="2"/>
</dbReference>
<feature type="region of interest" description="Disordered" evidence="6">
    <location>
        <begin position="366"/>
        <end position="452"/>
    </location>
</feature>
<dbReference type="Gene3D" id="2.10.110.10">
    <property type="entry name" value="Cysteine Rich Protein"/>
    <property type="match status" value="4"/>
</dbReference>
<dbReference type="InterPro" id="IPR001781">
    <property type="entry name" value="Znf_LIM"/>
</dbReference>
<evidence type="ECO:0000313" key="9">
    <source>
        <dbReference type="Proteomes" id="UP000243876"/>
    </source>
</evidence>
<evidence type="ECO:0000256" key="4">
    <source>
        <dbReference type="ARBA" id="ARBA00023038"/>
    </source>
</evidence>
<dbReference type="SMART" id="SM00132">
    <property type="entry name" value="LIM"/>
    <property type="match status" value="3"/>
</dbReference>
<gene>
    <name evidence="8" type="primary">SPOSA6832_00040</name>
</gene>
<feature type="compositionally biased region" description="Polar residues" evidence="6">
    <location>
        <begin position="409"/>
        <end position="428"/>
    </location>
</feature>
<dbReference type="OrthoDB" id="1112565at2759"/>
<feature type="domain" description="LIM zinc-binding" evidence="7">
    <location>
        <begin position="577"/>
        <end position="643"/>
    </location>
</feature>
<accession>A0A0D6EG82</accession>
<evidence type="ECO:0000256" key="5">
    <source>
        <dbReference type="PROSITE-ProRule" id="PRU00125"/>
    </source>
</evidence>
<feature type="compositionally biased region" description="Low complexity" evidence="6">
    <location>
        <begin position="47"/>
        <end position="77"/>
    </location>
</feature>
<feature type="non-terminal residue" evidence="8">
    <location>
        <position position="1"/>
    </location>
</feature>
<reference evidence="9" key="1">
    <citation type="submission" date="2015-02" db="EMBL/GenBank/DDBJ databases">
        <authorList>
            <person name="Gon?alves P."/>
        </authorList>
    </citation>
    <scope>NUCLEOTIDE SEQUENCE [LARGE SCALE GENOMIC DNA]</scope>
</reference>
<dbReference type="GO" id="GO:0003712">
    <property type="term" value="F:transcription coregulator activity"/>
    <property type="evidence" value="ECO:0007669"/>
    <property type="project" value="TreeGrafter"/>
</dbReference>
<feature type="domain" description="LIM zinc-binding" evidence="7">
    <location>
        <begin position="715"/>
        <end position="776"/>
    </location>
</feature>
<name>A0A0D6EG82_SPOSA</name>
<dbReference type="GO" id="GO:0046872">
    <property type="term" value="F:metal ion binding"/>
    <property type="evidence" value="ECO:0007669"/>
    <property type="project" value="UniProtKB-KW"/>
</dbReference>
<organism evidence="8 9">
    <name type="scientific">Sporidiobolus salmonicolor</name>
    <name type="common">Yeast-like fungus</name>
    <name type="synonym">Sporobolomyces salmonicolor</name>
    <dbReference type="NCBI Taxonomy" id="5005"/>
    <lineage>
        <taxon>Eukaryota</taxon>
        <taxon>Fungi</taxon>
        <taxon>Dikarya</taxon>
        <taxon>Basidiomycota</taxon>
        <taxon>Pucciniomycotina</taxon>
        <taxon>Microbotryomycetes</taxon>
        <taxon>Sporidiobolales</taxon>
        <taxon>Sporidiobolaceae</taxon>
        <taxon>Sporobolomyces</taxon>
    </lineage>
</organism>
<dbReference type="GO" id="GO:0030695">
    <property type="term" value="F:GTPase regulator activity"/>
    <property type="evidence" value="ECO:0007669"/>
    <property type="project" value="UniProtKB-ARBA"/>
</dbReference>
<evidence type="ECO:0000256" key="6">
    <source>
        <dbReference type="SAM" id="MobiDB-lite"/>
    </source>
</evidence>
<keyword evidence="3 5" id="KW-0862">Zinc</keyword>
<feature type="region of interest" description="Disordered" evidence="6">
    <location>
        <begin position="267"/>
        <end position="302"/>
    </location>
</feature>
<dbReference type="Proteomes" id="UP000243876">
    <property type="component" value="Unassembled WGS sequence"/>
</dbReference>
<feature type="compositionally biased region" description="Low complexity" evidence="6">
    <location>
        <begin position="379"/>
        <end position="398"/>
    </location>
</feature>
<dbReference type="GO" id="GO:0005634">
    <property type="term" value="C:nucleus"/>
    <property type="evidence" value="ECO:0007669"/>
    <property type="project" value="TreeGrafter"/>
</dbReference>
<evidence type="ECO:0000259" key="7">
    <source>
        <dbReference type="PROSITE" id="PS50023"/>
    </source>
</evidence>
<feature type="compositionally biased region" description="Low complexity" evidence="6">
    <location>
        <begin position="286"/>
        <end position="301"/>
    </location>
</feature>
<feature type="compositionally biased region" description="Low complexity" evidence="6">
    <location>
        <begin position="657"/>
        <end position="682"/>
    </location>
</feature>
<dbReference type="SUPFAM" id="SSF57716">
    <property type="entry name" value="Glucocorticoid receptor-like (DNA-binding domain)"/>
    <property type="match status" value="1"/>
</dbReference>
<proteinExistence type="predicted"/>
<dbReference type="Pfam" id="PF00412">
    <property type="entry name" value="LIM"/>
    <property type="match status" value="1"/>
</dbReference>
<sequence length="791" mass="84416">MGFCRRCGEITAGERCKCGGTSRESTTKLLFGASGSDKWSQRYLARSSSTSPGIVSPIPTTSSSSPRINSPPTVSRTPAPPPSRPASPSKLAHSFLHQHDDRELSCVFGSVLSPKDHWQCAACRTKFRQEEVIYPHPDAKGDPKLAELYYCRQCFAERFRKGNCKKCQLAVLSDAPFIKHGQTLWHEASRIFAPDETTPTDSPPAATRARTAPYAHDLSFALSLVPIAAPSLQDPSTSPVIDFAGRPSCEACFDAEAYKARGIAPSPHLSQSEFRKQPVSVPPAPSKWGRPSISSSSPPKKANIFSASGTNAAMGLGVSAVMRADEGQPKLGGEEKGRAWNVRLQREKSPMARSFDELAEKLRKAGLDDLPRPPSPVKPSMASLLTSAPSSPSKRSLLPPTPTRPASPMTKTNGPWSAHTPTTLSSTAPHPRPMLAPLQNTGGSSSRSFYSPSAQSFDKRVLTSTSTSAATSNSTSNATAEEICPVCKLELGYGQFIELRGGEVLHRGCFTCGGCGKALEGKYIEAEEKTWHKECAPAPRRYRTVITSLAEDPSPSGPTSAAVAETPLTAELPADEPCCYGCGKLLGYGHSVTIPRSGRSFHTTCFTCAKCSGVFGEVAGQKGFVEVLGLPYHNKCAPLLASPTPSIRSSPFFAAQSSPLSSTTTSRTTRPPSLPSLSSFPPKYHPPPPLSPSKTPTPTLFATRQRPPAGLGGLLVCAGCGVRATEKETVNGPVGRRYHAKCLKCEMCARGLDSECRVGSRGELRCESCRKTEARASYRPPVSSSTTSFTA</sequence>
<keyword evidence="1 5" id="KW-0479">Metal-binding</keyword>
<feature type="region of interest" description="Disordered" evidence="6">
    <location>
        <begin position="46"/>
        <end position="91"/>
    </location>
</feature>